<feature type="domain" description="BAR" evidence="18">
    <location>
        <begin position="10"/>
        <end position="241"/>
    </location>
</feature>
<evidence type="ECO:0000256" key="16">
    <source>
        <dbReference type="SAM" id="Phobius"/>
    </source>
</evidence>
<dbReference type="PANTHER" id="PTHR14130">
    <property type="entry name" value="3BP-1 RELATED RHOGAP"/>
    <property type="match status" value="1"/>
</dbReference>
<evidence type="ECO:0000256" key="1">
    <source>
        <dbReference type="ARBA" id="ARBA00004170"/>
    </source>
</evidence>
<evidence type="ECO:0000256" key="15">
    <source>
        <dbReference type="SAM" id="Coils"/>
    </source>
</evidence>
<organism evidence="19 20">
    <name type="scientific">Denticeps clupeoides</name>
    <name type="common">denticle herring</name>
    <dbReference type="NCBI Taxonomy" id="299321"/>
    <lineage>
        <taxon>Eukaryota</taxon>
        <taxon>Metazoa</taxon>
        <taxon>Chordata</taxon>
        <taxon>Craniata</taxon>
        <taxon>Vertebrata</taxon>
        <taxon>Euteleostomi</taxon>
        <taxon>Actinopterygii</taxon>
        <taxon>Neopterygii</taxon>
        <taxon>Teleostei</taxon>
        <taxon>Clupei</taxon>
        <taxon>Clupeiformes</taxon>
        <taxon>Denticipitoidei</taxon>
        <taxon>Denticipitidae</taxon>
        <taxon>Denticeps</taxon>
    </lineage>
</organism>
<accession>A0AAY4CES2</accession>
<feature type="coiled-coil region" evidence="15">
    <location>
        <begin position="161"/>
        <end position="188"/>
    </location>
</feature>
<evidence type="ECO:0000256" key="3">
    <source>
        <dbReference type="ARBA" id="ARBA00004496"/>
    </source>
</evidence>
<comment type="function">
    <text evidence="11">Rho GTPase-activating protein involved in the maintenance of tight junction by regulating the activity of CDC42, thereby playing a central role in apical polarity of epithelial cells. Specifically acts as a GTPase activator for the CDC42 GTPase by converting it to an inactive GDP-bound state. The complex formed with AMOT acts by regulating the uptake of polarity proteins at tight junctions, possibly by deciding whether tight junction transmembrane proteins are recycled back to the plasma membrane or sent elsewhere. Participates in the Ca(2+)-dependent regulation of exocytosis, possibly by catalyzing GTPase activity of Rho family proteins and by inducing the reorganization of the cortical actin filaments. Acts as a GTPase activator in vitro for RAC1.</text>
</comment>
<evidence type="ECO:0000313" key="19">
    <source>
        <dbReference type="Ensembl" id="ENSDCDP00010031209.1"/>
    </source>
</evidence>
<dbReference type="FunFam" id="1.10.555.10:FF:000001">
    <property type="entry name" value="Rho GTPase activating protein 44"/>
    <property type="match status" value="1"/>
</dbReference>
<evidence type="ECO:0000256" key="10">
    <source>
        <dbReference type="ARBA" id="ARBA00023136"/>
    </source>
</evidence>
<dbReference type="InterPro" id="IPR008936">
    <property type="entry name" value="Rho_GTPase_activation_prot"/>
</dbReference>
<dbReference type="InterPro" id="IPR004148">
    <property type="entry name" value="BAR_dom"/>
</dbReference>
<dbReference type="InterPro" id="IPR047165">
    <property type="entry name" value="RHG17/44/SH3BP1-like"/>
</dbReference>
<keyword evidence="10 16" id="KW-0472">Membrane</keyword>
<gene>
    <name evidence="19" type="primary">arhgap17a</name>
</gene>
<dbReference type="Proteomes" id="UP000694580">
    <property type="component" value="Chromosome 8"/>
</dbReference>
<reference evidence="19" key="2">
    <citation type="submission" date="2025-08" db="UniProtKB">
        <authorList>
            <consortium name="Ensembl"/>
        </authorList>
    </citation>
    <scope>IDENTIFICATION</scope>
</reference>
<sequence>PPLETFRVKCLAQGHDGSKRDLNLGLLIERRMEMVRIVSHNTHKRLVTCLQGQIGTDAEKRHKKLPLTALSQAMQDGGSQLGEESLIGKMMEVCGDAETRLASVLMQHEVQMEKDVLDPLNQLAELDIPNIMKQRKQLSKLVLDYDSARARYLSMISGTNTLALTAKADSLKEEVDEAMNKVEQCKDQLAADMYNFSSKEGDYARYYVMLLEAQADYHRKSLSVLESVLPTIQAEQDSWTEKPAFGTALDEHLKRSGRDIALPMEACVMMLLETGMREEGLFRIAAGASKLKKLKAALDCSTSQLEEFYSDPHAVAGALKSYLRELPEPLMTFQLYDDWIQASNVPDPDKRLQALWVTCDKLPKNNKANFRYLVKFLAKLALESEVNKMTPSNIAIVLGPNLLWAKNEGTLAEMAAATSVHVVTIIEPIIQHADWFFPEDVDFNVSEIFAMPTPVSNHTNHLTTPDSDSGGCERKRPCSMVGPEADTPLPVTRSPAFPERVLPVFRLVCVILSVCHIIGFYKHIHASNKTVKYKKTALTSLHSPYSLRNYILYINQISQATQF</sequence>
<dbReference type="Gene3D" id="1.10.555.10">
    <property type="entry name" value="Rho GTPase activation protein"/>
    <property type="match status" value="1"/>
</dbReference>
<keyword evidence="16" id="KW-1133">Transmembrane helix</keyword>
<feature type="transmembrane region" description="Helical" evidence="16">
    <location>
        <begin position="504"/>
        <end position="524"/>
    </location>
</feature>
<evidence type="ECO:0000259" key="17">
    <source>
        <dbReference type="PROSITE" id="PS50238"/>
    </source>
</evidence>
<dbReference type="GO" id="GO:0005096">
    <property type="term" value="F:GTPase activator activity"/>
    <property type="evidence" value="ECO:0007669"/>
    <property type="project" value="UniProtKB-KW"/>
</dbReference>
<comment type="subunit">
    <text evidence="12">Component of a complex whose core is composed of ARHGAP17, AMOT, PALS1, PATJ and PARD3/PAR3. Interacts with NHERF1, FNBP1, TRIP10, CAPZA (CAPZA1, CAPZA2 or CAPZA3), CAPZB, CD2AP and SH3KBP1/CIN85.</text>
</comment>
<feature type="domain" description="Rho-GAP" evidence="17">
    <location>
        <begin position="247"/>
        <end position="437"/>
    </location>
</feature>
<reference evidence="19" key="3">
    <citation type="submission" date="2025-09" db="UniProtKB">
        <authorList>
            <consortium name="Ensembl"/>
        </authorList>
    </citation>
    <scope>IDENTIFICATION</scope>
</reference>
<dbReference type="SUPFAM" id="SSF103657">
    <property type="entry name" value="BAR/IMD domain-like"/>
    <property type="match status" value="1"/>
</dbReference>
<dbReference type="FunFam" id="1.20.1270.60:FF:000019">
    <property type="entry name" value="rho GTPase-activating protein 17 isoform X1"/>
    <property type="match status" value="1"/>
</dbReference>
<dbReference type="CDD" id="cd04386">
    <property type="entry name" value="RhoGAP_nadrin"/>
    <property type="match status" value="1"/>
</dbReference>
<comment type="subcellular location">
    <subcellularLocation>
        <location evidence="2">Cell junction</location>
        <location evidence="2">Tight junction</location>
    </subcellularLocation>
    <subcellularLocation>
        <location evidence="3">Cytoplasm</location>
    </subcellularLocation>
    <subcellularLocation>
        <location evidence="1">Membrane</location>
        <topology evidence="1">Peripheral membrane protein</topology>
    </subcellularLocation>
</comment>
<proteinExistence type="predicted"/>
<evidence type="ECO:0000259" key="18">
    <source>
        <dbReference type="PROSITE" id="PS51021"/>
    </source>
</evidence>
<evidence type="ECO:0000256" key="4">
    <source>
        <dbReference type="ARBA" id="ARBA00022427"/>
    </source>
</evidence>
<dbReference type="AlphaFoldDB" id="A0AAY4CES2"/>
<dbReference type="GO" id="GO:0007165">
    <property type="term" value="P:signal transduction"/>
    <property type="evidence" value="ECO:0007669"/>
    <property type="project" value="InterPro"/>
</dbReference>
<dbReference type="Pfam" id="PF03114">
    <property type="entry name" value="BAR"/>
    <property type="match status" value="1"/>
</dbReference>
<dbReference type="SMART" id="SM00721">
    <property type="entry name" value="BAR"/>
    <property type="match status" value="1"/>
</dbReference>
<dbReference type="SUPFAM" id="SSF48350">
    <property type="entry name" value="GTPase activation domain, GAP"/>
    <property type="match status" value="1"/>
</dbReference>
<keyword evidence="7" id="KW-0597">Phosphoprotein</keyword>
<dbReference type="InterPro" id="IPR027267">
    <property type="entry name" value="AH/BAR_dom_sf"/>
</dbReference>
<dbReference type="GeneTree" id="ENSGT00940000156201"/>
<name>A0AAY4CES2_9TELE</name>
<dbReference type="GO" id="GO:0005829">
    <property type="term" value="C:cytosol"/>
    <property type="evidence" value="ECO:0007669"/>
    <property type="project" value="TreeGrafter"/>
</dbReference>
<evidence type="ECO:0000256" key="5">
    <source>
        <dbReference type="ARBA" id="ARBA00022468"/>
    </source>
</evidence>
<evidence type="ECO:0000256" key="11">
    <source>
        <dbReference type="ARBA" id="ARBA00055904"/>
    </source>
</evidence>
<dbReference type="PROSITE" id="PS50238">
    <property type="entry name" value="RHOGAP"/>
    <property type="match status" value="1"/>
</dbReference>
<reference evidence="19 20" key="1">
    <citation type="submission" date="2020-06" db="EMBL/GenBank/DDBJ databases">
        <authorList>
            <consortium name="Wellcome Sanger Institute Data Sharing"/>
        </authorList>
    </citation>
    <scope>NUCLEOTIDE SEQUENCE [LARGE SCALE GENOMIC DNA]</scope>
</reference>
<keyword evidence="16" id="KW-0812">Transmembrane</keyword>
<evidence type="ECO:0000256" key="2">
    <source>
        <dbReference type="ARBA" id="ARBA00004435"/>
    </source>
</evidence>
<keyword evidence="5" id="KW-0343">GTPase activation</keyword>
<evidence type="ECO:0000256" key="6">
    <source>
        <dbReference type="ARBA" id="ARBA00022490"/>
    </source>
</evidence>
<dbReference type="GO" id="GO:0035020">
    <property type="term" value="P:regulation of Rac protein signal transduction"/>
    <property type="evidence" value="ECO:0007669"/>
    <property type="project" value="TreeGrafter"/>
</dbReference>
<dbReference type="PANTHER" id="PTHR14130:SF3">
    <property type="entry name" value="RHO GTPASE-ACTIVATING PROTEIN 17"/>
    <property type="match status" value="1"/>
</dbReference>
<dbReference type="Pfam" id="PF00620">
    <property type="entry name" value="RhoGAP"/>
    <property type="match status" value="1"/>
</dbReference>
<evidence type="ECO:0000256" key="12">
    <source>
        <dbReference type="ARBA" id="ARBA00065623"/>
    </source>
</evidence>
<dbReference type="GO" id="GO:0016020">
    <property type="term" value="C:membrane"/>
    <property type="evidence" value="ECO:0007669"/>
    <property type="project" value="UniProtKB-SubCell"/>
</dbReference>
<evidence type="ECO:0000313" key="20">
    <source>
        <dbReference type="Proteomes" id="UP000694580"/>
    </source>
</evidence>
<evidence type="ECO:0000256" key="7">
    <source>
        <dbReference type="ARBA" id="ARBA00022553"/>
    </source>
</evidence>
<evidence type="ECO:0000256" key="8">
    <source>
        <dbReference type="ARBA" id="ARBA00022949"/>
    </source>
</evidence>
<keyword evidence="20" id="KW-1185">Reference proteome</keyword>
<dbReference type="InterPro" id="IPR000198">
    <property type="entry name" value="RhoGAP_dom"/>
</dbReference>
<keyword evidence="4" id="KW-0796">Tight junction</keyword>
<evidence type="ECO:0000256" key="13">
    <source>
        <dbReference type="ARBA" id="ARBA00070237"/>
    </source>
</evidence>
<evidence type="ECO:0000256" key="9">
    <source>
        <dbReference type="ARBA" id="ARBA00023036"/>
    </source>
</evidence>
<dbReference type="GO" id="GO:0032956">
    <property type="term" value="P:regulation of actin cytoskeleton organization"/>
    <property type="evidence" value="ECO:0007669"/>
    <property type="project" value="TreeGrafter"/>
</dbReference>
<dbReference type="Gene3D" id="1.20.1270.60">
    <property type="entry name" value="Arfaptin homology (AH) domain/BAR domain"/>
    <property type="match status" value="1"/>
</dbReference>
<protein>
    <recommendedName>
        <fullName evidence="13">Rho GTPase-activating protein 17</fullName>
    </recommendedName>
    <alternativeName>
        <fullName evidence="14">Rho-type GTPase-activating protein 17</fullName>
    </alternativeName>
</protein>
<dbReference type="GO" id="GO:0005923">
    <property type="term" value="C:bicellular tight junction"/>
    <property type="evidence" value="ECO:0007669"/>
    <property type="project" value="UniProtKB-SubCell"/>
</dbReference>
<evidence type="ECO:0000256" key="14">
    <source>
        <dbReference type="ARBA" id="ARBA00083392"/>
    </source>
</evidence>
<keyword evidence="6" id="KW-0963">Cytoplasm</keyword>
<dbReference type="SMART" id="SM00324">
    <property type="entry name" value="RhoGAP"/>
    <property type="match status" value="1"/>
</dbReference>
<keyword evidence="9" id="KW-0729">SH3-binding</keyword>
<dbReference type="PROSITE" id="PS51021">
    <property type="entry name" value="BAR"/>
    <property type="match status" value="1"/>
</dbReference>
<keyword evidence="8" id="KW-0965">Cell junction</keyword>
<keyword evidence="15" id="KW-0175">Coiled coil</keyword>
<dbReference type="GO" id="GO:0017124">
    <property type="term" value="F:SH3 domain binding"/>
    <property type="evidence" value="ECO:0007669"/>
    <property type="project" value="UniProtKB-KW"/>
</dbReference>
<dbReference type="Ensembl" id="ENSDCDT00010038611.1">
    <property type="protein sequence ID" value="ENSDCDP00010031209.1"/>
    <property type="gene ID" value="ENSDCDG00010019711.1"/>
</dbReference>